<protein>
    <recommendedName>
        <fullName evidence="4">Peptidyl-prolyl cis-trans isomerase</fullName>
        <ecNumber evidence="4">5.2.1.8</ecNumber>
    </recommendedName>
</protein>
<gene>
    <name evidence="6" type="ORF">QJ048_20950</name>
</gene>
<dbReference type="SUPFAM" id="SSF54534">
    <property type="entry name" value="FKBP-like"/>
    <property type="match status" value="1"/>
</dbReference>
<feature type="domain" description="PPIase FKBP-type" evidence="5">
    <location>
        <begin position="72"/>
        <end position="153"/>
    </location>
</feature>
<evidence type="ECO:0000313" key="7">
    <source>
        <dbReference type="Proteomes" id="UP001226434"/>
    </source>
</evidence>
<evidence type="ECO:0000256" key="3">
    <source>
        <dbReference type="PROSITE-ProRule" id="PRU00277"/>
    </source>
</evidence>
<comment type="similarity">
    <text evidence="4">Belongs to the FKBP-type PPIase family.</text>
</comment>
<comment type="catalytic activity">
    <reaction evidence="1 3 4">
        <text>[protein]-peptidylproline (omega=180) = [protein]-peptidylproline (omega=0)</text>
        <dbReference type="Rhea" id="RHEA:16237"/>
        <dbReference type="Rhea" id="RHEA-COMP:10747"/>
        <dbReference type="Rhea" id="RHEA-COMP:10748"/>
        <dbReference type="ChEBI" id="CHEBI:83833"/>
        <dbReference type="ChEBI" id="CHEBI:83834"/>
        <dbReference type="EC" id="5.2.1.8"/>
    </reaction>
</comment>
<dbReference type="RefSeq" id="WP_282336389.1">
    <property type="nucleotide sequence ID" value="NZ_JASBRG010000007.1"/>
</dbReference>
<organism evidence="6 7">
    <name type="scientific">Pinibacter soli</name>
    <dbReference type="NCBI Taxonomy" id="3044211"/>
    <lineage>
        <taxon>Bacteria</taxon>
        <taxon>Pseudomonadati</taxon>
        <taxon>Bacteroidota</taxon>
        <taxon>Chitinophagia</taxon>
        <taxon>Chitinophagales</taxon>
        <taxon>Chitinophagaceae</taxon>
        <taxon>Pinibacter</taxon>
    </lineage>
</organism>
<dbReference type="EC" id="5.2.1.8" evidence="4"/>
<sequence>MKKSFLLMLAAPVLFLGCSKKSDTCSDQDKSVEAPAMQAFCVSQGLDYQVDNAGNYYQIDSVGTGPAVLSASDTVVISYVGKTLDNKVFDHADSVMAYAGTFIPGFQYALLKVKKGGGLQIVMPSYLAYGCTGNAAIPPNSPLYFQVKLLDVRNYKQ</sequence>
<evidence type="ECO:0000256" key="2">
    <source>
        <dbReference type="ARBA" id="ARBA00023110"/>
    </source>
</evidence>
<keyword evidence="2 3" id="KW-0697">Rotamase</keyword>
<evidence type="ECO:0000313" key="6">
    <source>
        <dbReference type="EMBL" id="MDI3322271.1"/>
    </source>
</evidence>
<dbReference type="PROSITE" id="PS51257">
    <property type="entry name" value="PROKAR_LIPOPROTEIN"/>
    <property type="match status" value="1"/>
</dbReference>
<accession>A0ABT6RI70</accession>
<evidence type="ECO:0000259" key="5">
    <source>
        <dbReference type="PROSITE" id="PS50059"/>
    </source>
</evidence>
<reference evidence="6 7" key="1">
    <citation type="submission" date="2023-05" db="EMBL/GenBank/DDBJ databases">
        <title>Genome sequence of Pinibacter sp. MAH-24.</title>
        <authorList>
            <person name="Huq M.A."/>
        </authorList>
    </citation>
    <scope>NUCLEOTIDE SEQUENCE [LARGE SCALE GENOMIC DNA]</scope>
    <source>
        <strain evidence="6 7">MAH-24</strain>
    </source>
</reference>
<keyword evidence="3 4" id="KW-0413">Isomerase</keyword>
<proteinExistence type="inferred from homology"/>
<comment type="caution">
    <text evidence="6">The sequence shown here is derived from an EMBL/GenBank/DDBJ whole genome shotgun (WGS) entry which is preliminary data.</text>
</comment>
<keyword evidence="7" id="KW-1185">Reference proteome</keyword>
<dbReference type="Proteomes" id="UP001226434">
    <property type="component" value="Unassembled WGS sequence"/>
</dbReference>
<evidence type="ECO:0000256" key="4">
    <source>
        <dbReference type="RuleBase" id="RU003915"/>
    </source>
</evidence>
<dbReference type="EMBL" id="JASBRG010000007">
    <property type="protein sequence ID" value="MDI3322271.1"/>
    <property type="molecule type" value="Genomic_DNA"/>
</dbReference>
<dbReference type="InterPro" id="IPR046357">
    <property type="entry name" value="PPIase_dom_sf"/>
</dbReference>
<dbReference type="PROSITE" id="PS50059">
    <property type="entry name" value="FKBP_PPIASE"/>
    <property type="match status" value="1"/>
</dbReference>
<name>A0ABT6RI70_9BACT</name>
<dbReference type="InterPro" id="IPR001179">
    <property type="entry name" value="PPIase_FKBP_dom"/>
</dbReference>
<dbReference type="Gene3D" id="3.10.50.40">
    <property type="match status" value="1"/>
</dbReference>
<dbReference type="GO" id="GO:0003755">
    <property type="term" value="F:peptidyl-prolyl cis-trans isomerase activity"/>
    <property type="evidence" value="ECO:0007669"/>
    <property type="project" value="UniProtKB-EC"/>
</dbReference>
<dbReference type="Pfam" id="PF00254">
    <property type="entry name" value="FKBP_C"/>
    <property type="match status" value="1"/>
</dbReference>
<evidence type="ECO:0000256" key="1">
    <source>
        <dbReference type="ARBA" id="ARBA00000971"/>
    </source>
</evidence>